<reference evidence="2 3" key="2">
    <citation type="submission" date="2018-11" db="EMBL/GenBank/DDBJ databases">
        <authorList>
            <consortium name="Pathogen Informatics"/>
        </authorList>
    </citation>
    <scope>NUCLEOTIDE SEQUENCE [LARGE SCALE GENOMIC DNA]</scope>
    <source>
        <strain evidence="2 3">Egypt</strain>
    </source>
</reference>
<dbReference type="Pfam" id="PF00566">
    <property type="entry name" value="RabGAP-TBC"/>
    <property type="match status" value="1"/>
</dbReference>
<dbReference type="Proteomes" id="UP000272942">
    <property type="component" value="Unassembled WGS sequence"/>
</dbReference>
<protein>
    <submittedName>
        <fullName evidence="4">Rab-GAP TBC domain-containing protein</fullName>
    </submittedName>
</protein>
<organism evidence="4">
    <name type="scientific">Echinostoma caproni</name>
    <dbReference type="NCBI Taxonomy" id="27848"/>
    <lineage>
        <taxon>Eukaryota</taxon>
        <taxon>Metazoa</taxon>
        <taxon>Spiralia</taxon>
        <taxon>Lophotrochozoa</taxon>
        <taxon>Platyhelminthes</taxon>
        <taxon>Trematoda</taxon>
        <taxon>Digenea</taxon>
        <taxon>Plagiorchiida</taxon>
        <taxon>Echinostomata</taxon>
        <taxon>Echinostomatoidea</taxon>
        <taxon>Echinostomatidae</taxon>
        <taxon>Echinostoma</taxon>
    </lineage>
</organism>
<evidence type="ECO:0000313" key="3">
    <source>
        <dbReference type="Proteomes" id="UP000272942"/>
    </source>
</evidence>
<evidence type="ECO:0000313" key="4">
    <source>
        <dbReference type="WBParaSite" id="ECPE_0001576901-mRNA-1"/>
    </source>
</evidence>
<evidence type="ECO:0000313" key="2">
    <source>
        <dbReference type="EMBL" id="VDP93001.1"/>
    </source>
</evidence>
<accession>A0A183B944</accession>
<name>A0A183B944_9TREM</name>
<proteinExistence type="predicted"/>
<dbReference type="InterPro" id="IPR000195">
    <property type="entry name" value="Rab-GAP-TBC_dom"/>
</dbReference>
<reference evidence="4" key="1">
    <citation type="submission" date="2016-06" db="UniProtKB">
        <authorList>
            <consortium name="WormBaseParasite"/>
        </authorList>
    </citation>
    <scope>IDENTIFICATION</scope>
</reference>
<sequence>MYLRFSFRKVVLPYIAIYSRLINLMEFLDRKELSQFVCLSDDVDSSEFGPTTDADSSTSELAGYELSDQLLLPVFFLSEAGQKRLRDILHQVARGHPELVYVPQLWPLLALFLHYHSAPIARACLLGLLRQSDLITQTKAAWIVHSLALERLGLQGFASKEAKQMTKHKMELNPNEVRISLGRWPVALWHLPLGYLVRLVDCFLLEGPKVFFRAGLLVSVFNFNGAKTKSWKLP</sequence>
<evidence type="ECO:0000259" key="1">
    <source>
        <dbReference type="Pfam" id="PF00566"/>
    </source>
</evidence>
<keyword evidence="3" id="KW-1185">Reference proteome</keyword>
<dbReference type="AlphaFoldDB" id="A0A183B944"/>
<dbReference type="EMBL" id="UZAN01061581">
    <property type="protein sequence ID" value="VDP93001.1"/>
    <property type="molecule type" value="Genomic_DNA"/>
</dbReference>
<dbReference type="OrthoDB" id="10065050at2759"/>
<feature type="domain" description="Rab-GAP TBC" evidence="1">
    <location>
        <begin position="75"/>
        <end position="217"/>
    </location>
</feature>
<dbReference type="WBParaSite" id="ECPE_0001576901-mRNA-1">
    <property type="protein sequence ID" value="ECPE_0001576901-mRNA-1"/>
    <property type="gene ID" value="ECPE_0001576901"/>
</dbReference>
<gene>
    <name evidence="2" type="ORF">ECPE_LOCUS15729</name>
</gene>